<dbReference type="SUPFAM" id="SSF51110">
    <property type="entry name" value="alpha-D-mannose-specific plant lectins"/>
    <property type="match status" value="1"/>
</dbReference>
<dbReference type="InterPro" id="IPR000858">
    <property type="entry name" value="S_locus_glycoprot_dom"/>
</dbReference>
<dbReference type="Pfam" id="PF07714">
    <property type="entry name" value="PK_Tyr_Ser-Thr"/>
    <property type="match status" value="3"/>
</dbReference>
<dbReference type="CDD" id="cd01098">
    <property type="entry name" value="PAN_AP_plant"/>
    <property type="match status" value="1"/>
</dbReference>
<dbReference type="PROSITE" id="PS50948">
    <property type="entry name" value="PAN"/>
    <property type="match status" value="1"/>
</dbReference>
<dbReference type="GO" id="GO:0004674">
    <property type="term" value="F:protein serine/threonine kinase activity"/>
    <property type="evidence" value="ECO:0007669"/>
    <property type="project" value="UniProtKB-KW"/>
</dbReference>
<dbReference type="PROSITE" id="PS50927">
    <property type="entry name" value="BULB_LECTIN"/>
    <property type="match status" value="1"/>
</dbReference>
<dbReference type="GO" id="GO:0030246">
    <property type="term" value="F:carbohydrate binding"/>
    <property type="evidence" value="ECO:0007669"/>
    <property type="project" value="UniProtKB-KW"/>
</dbReference>
<accession>A0A5B6U8Y3</accession>
<dbReference type="SMART" id="SM00108">
    <property type="entry name" value="B_lectin"/>
    <property type="match status" value="1"/>
</dbReference>
<keyword evidence="14" id="KW-0325">Glycoprotein</keyword>
<dbReference type="Pfam" id="PF01453">
    <property type="entry name" value="B_lectin"/>
    <property type="match status" value="1"/>
</dbReference>
<evidence type="ECO:0000256" key="19">
    <source>
        <dbReference type="SAM" id="Phobius"/>
    </source>
</evidence>
<dbReference type="FunFam" id="2.90.10.10:FF:000005">
    <property type="entry name" value="G-type lectin S-receptor-like serine/threonine-protein kinase"/>
    <property type="match status" value="1"/>
</dbReference>
<feature type="compositionally biased region" description="Polar residues" evidence="18">
    <location>
        <begin position="1172"/>
        <end position="1187"/>
    </location>
</feature>
<dbReference type="OrthoDB" id="785331at2759"/>
<dbReference type="EMBL" id="SMMG02000013">
    <property type="protein sequence ID" value="KAA3452994.1"/>
    <property type="molecule type" value="Genomic_DNA"/>
</dbReference>
<dbReference type="GO" id="GO:0005886">
    <property type="term" value="C:plasma membrane"/>
    <property type="evidence" value="ECO:0007669"/>
    <property type="project" value="UniProtKB-SubCell"/>
</dbReference>
<evidence type="ECO:0000256" key="16">
    <source>
        <dbReference type="ARBA" id="ARBA00048679"/>
    </source>
</evidence>
<keyword evidence="24" id="KW-1185">Reference proteome</keyword>
<dbReference type="CDD" id="cd00028">
    <property type="entry name" value="B_lectin"/>
    <property type="match status" value="1"/>
</dbReference>
<dbReference type="Pfam" id="PF00954">
    <property type="entry name" value="S_locus_glycop"/>
    <property type="match status" value="1"/>
</dbReference>
<keyword evidence="5" id="KW-0808">Transferase</keyword>
<evidence type="ECO:0000256" key="8">
    <source>
        <dbReference type="ARBA" id="ARBA00022741"/>
    </source>
</evidence>
<comment type="caution">
    <text evidence="23">The sequence shown here is derived from an EMBL/GenBank/DDBJ whole genome shotgun (WGS) entry which is preliminary data.</text>
</comment>
<keyword evidence="7" id="KW-0732">Signal</keyword>
<keyword evidence="13" id="KW-1015">Disulfide bond</keyword>
<dbReference type="PANTHER" id="PTHR27002">
    <property type="entry name" value="RECEPTOR-LIKE SERINE/THREONINE-PROTEIN KINASE SD1-8"/>
    <property type="match status" value="1"/>
</dbReference>
<evidence type="ECO:0000256" key="11">
    <source>
        <dbReference type="ARBA" id="ARBA00022989"/>
    </source>
</evidence>
<dbReference type="InterPro" id="IPR008271">
    <property type="entry name" value="Ser/Thr_kinase_AS"/>
</dbReference>
<dbReference type="InterPro" id="IPR036426">
    <property type="entry name" value="Bulb-type_lectin_dom_sf"/>
</dbReference>
<evidence type="ECO:0000256" key="3">
    <source>
        <dbReference type="ARBA" id="ARBA00022475"/>
    </source>
</evidence>
<feature type="domain" description="Bulb-type lectin" evidence="21">
    <location>
        <begin position="396"/>
        <end position="519"/>
    </location>
</feature>
<reference evidence="23" key="1">
    <citation type="submission" date="2019-08" db="EMBL/GenBank/DDBJ databases">
        <authorList>
            <person name="Liu F."/>
        </authorList>
    </citation>
    <scope>NUCLEOTIDE SEQUENCE [LARGE SCALE GENOMIC DNA]</scope>
    <source>
        <strain evidence="23">PA1801</strain>
        <tissue evidence="23">Leaf</tissue>
    </source>
</reference>
<sequence length="1187" mass="134255">MTVFTSAFCIWQVKVKRDKRKGGTLDSFILFQVFVSDTSDTYSCFMLCVICTHSYGSSTVKQAGQDLLSFEVTMSPSLTKKEQCKGRWQVEHEKEVEIPLFSFSSVSAATDNFSFSNKLGEGGFGPVYKGKLLKGDEVAVKRLSRQSGQGWDELKNEAMLIAKLQHKNLVKLLGCCIERDEKILIYEYLPNKSLDILLFGNDFLYQCNGYTTLENSKFLEAQNNEQLNGLLELSNGYMAPEYALQGVFSVKSDVFSFGVLLLEILSGKRNTGFYLSNSLDLIGYAWDLWTSKRPLEFINPETHDTYCPIAATRYMNIALLCVEERAANRPTMSDVVMMLNNELTVLPSPLQPAFSNARNVQDSSQSIPETSQNKLTISILWWSTLFFFFIFKASTMKIITPGDFIKDGGETLESENGTFEMGFFSPENSNNRYVGIWYKFSNTTVVWVANREAPVSDNNGVLSFDNNGILTLFNETNGVVWYTNPNTSRTPHEPVLQLFDSGNLVVKEKNEDDSKIFFWESFDFPCDNLLPGMKIGINLITGFEYYISSWKSSDDPSQGQFSLRIDPHGHPQVVLKKGSETVYRAGSWDGHYLSARKPDDNPIPLYSYNFVINENEIYFKSELKNSSFISRYSIDPSGLMQRFIWNQRKNEWQVFSTAQADGCSTYGLCGSYASCKSGRFPPCSCLEGFKPKSSMNTSDGCSRTTELGCSGDGFLKQRRLALPDTSKSWANGSMNLKECEEFCVKNCACTAYANLDVTKGSGCLVWLDELIDITEFSQDVQPLYIRLPISELDKIQRKMAKKKAVIIAISIIVPMGSMITLFLLYKLKNNLSNKGKIEEKMEMQIFDFATIANATNNFSSNKKLGQGGFGHVYKGMLKEGKEIAVKRLSKDSGQGFDEFKNEVTLIVKLQHRNLVKLFGCCIKGDERMLIYEYLPNKSLDNFIFDKTRNKLLDWERRFHIIDGIARGLLYLHHDSRLRIIHRDLKASNILLDNDMNPKISDFGLARMFGGDQIEDKTRRVVGTYGYMSPEYAFYGRFSIKSDVFSFGVLILEIITEKRNRGYSDINHNLLEHAWRLWTEGRPLELINKTIGDADRGNATTSDGTYITSEILRCIHVALLCVQQRPEDRPKMSSVLLMLGGESTLPQPNQPGYFIEKDQLPSATVADCRSRKQSTSSNEVTITTLDAR</sequence>
<evidence type="ECO:0000256" key="5">
    <source>
        <dbReference type="ARBA" id="ARBA00022679"/>
    </source>
</evidence>
<feature type="region of interest" description="Disordered" evidence="18">
    <location>
        <begin position="1165"/>
        <end position="1187"/>
    </location>
</feature>
<keyword evidence="8 17" id="KW-0547">Nucleotide-binding</keyword>
<evidence type="ECO:0000256" key="10">
    <source>
        <dbReference type="ARBA" id="ARBA00022840"/>
    </source>
</evidence>
<keyword evidence="23" id="KW-0430">Lectin</keyword>
<dbReference type="GO" id="GO:0048544">
    <property type="term" value="P:recognition of pollen"/>
    <property type="evidence" value="ECO:0007669"/>
    <property type="project" value="InterPro"/>
</dbReference>
<keyword evidence="3" id="KW-1003">Cell membrane</keyword>
<keyword evidence="6 19" id="KW-0812">Transmembrane</keyword>
<feature type="domain" description="Apple" evidence="22">
    <location>
        <begin position="709"/>
        <end position="789"/>
    </location>
</feature>
<dbReference type="GO" id="GO:0005524">
    <property type="term" value="F:ATP binding"/>
    <property type="evidence" value="ECO:0007669"/>
    <property type="project" value="UniProtKB-UniRule"/>
</dbReference>
<dbReference type="InterPro" id="IPR000719">
    <property type="entry name" value="Prot_kinase_dom"/>
</dbReference>
<evidence type="ECO:0000256" key="18">
    <source>
        <dbReference type="SAM" id="MobiDB-lite"/>
    </source>
</evidence>
<dbReference type="Gene3D" id="1.10.510.10">
    <property type="entry name" value="Transferase(Phosphotransferase) domain 1"/>
    <property type="match status" value="2"/>
</dbReference>
<dbReference type="Pfam" id="PF08276">
    <property type="entry name" value="PAN_2"/>
    <property type="match status" value="1"/>
</dbReference>
<dbReference type="FunFam" id="3.30.200.20:FF:000195">
    <property type="entry name" value="G-type lectin S-receptor-like serine/threonine-protein kinase"/>
    <property type="match status" value="1"/>
</dbReference>
<evidence type="ECO:0000256" key="13">
    <source>
        <dbReference type="ARBA" id="ARBA00023157"/>
    </source>
</evidence>
<dbReference type="Pfam" id="PF11883">
    <property type="entry name" value="DUF3403"/>
    <property type="match status" value="1"/>
</dbReference>
<dbReference type="SMART" id="SM00473">
    <property type="entry name" value="PAN_AP"/>
    <property type="match status" value="1"/>
</dbReference>
<feature type="binding site" evidence="17">
    <location>
        <position position="886"/>
    </location>
    <ligand>
        <name>ATP</name>
        <dbReference type="ChEBI" id="CHEBI:30616"/>
    </ligand>
</feature>
<dbReference type="FunFam" id="3.30.200.20:FF:000951">
    <property type="entry name" value="Uncharacterized protein"/>
    <property type="match status" value="1"/>
</dbReference>
<evidence type="ECO:0000256" key="14">
    <source>
        <dbReference type="ARBA" id="ARBA00023180"/>
    </source>
</evidence>
<dbReference type="Proteomes" id="UP000325315">
    <property type="component" value="Unassembled WGS sequence"/>
</dbReference>
<dbReference type="FunFam" id="1.10.510.10:FF:000060">
    <property type="entry name" value="G-type lectin S-receptor-like serine/threonine-protein kinase"/>
    <property type="match status" value="1"/>
</dbReference>
<feature type="domain" description="Protein kinase" evidence="20">
    <location>
        <begin position="858"/>
        <end position="1144"/>
    </location>
</feature>
<comment type="catalytic activity">
    <reaction evidence="16">
        <text>L-seryl-[protein] + ATP = O-phospho-L-seryl-[protein] + ADP + H(+)</text>
        <dbReference type="Rhea" id="RHEA:17989"/>
        <dbReference type="Rhea" id="RHEA-COMP:9863"/>
        <dbReference type="Rhea" id="RHEA-COMP:11604"/>
        <dbReference type="ChEBI" id="CHEBI:15378"/>
        <dbReference type="ChEBI" id="CHEBI:29999"/>
        <dbReference type="ChEBI" id="CHEBI:30616"/>
        <dbReference type="ChEBI" id="CHEBI:83421"/>
        <dbReference type="ChEBI" id="CHEBI:456216"/>
        <dbReference type="EC" id="2.7.11.1"/>
    </reaction>
</comment>
<dbReference type="SMART" id="SM00220">
    <property type="entry name" value="S_TKc"/>
    <property type="match status" value="1"/>
</dbReference>
<keyword evidence="12 19" id="KW-0472">Membrane</keyword>
<evidence type="ECO:0000256" key="6">
    <source>
        <dbReference type="ARBA" id="ARBA00022692"/>
    </source>
</evidence>
<evidence type="ECO:0000256" key="4">
    <source>
        <dbReference type="ARBA" id="ARBA00022527"/>
    </source>
</evidence>
<dbReference type="PROSITE" id="PS00108">
    <property type="entry name" value="PROTEIN_KINASE_ST"/>
    <property type="match status" value="1"/>
</dbReference>
<evidence type="ECO:0000313" key="23">
    <source>
        <dbReference type="EMBL" id="KAA3452994.1"/>
    </source>
</evidence>
<name>A0A5B6U8Y3_9ROSI</name>
<evidence type="ECO:0000259" key="21">
    <source>
        <dbReference type="PROSITE" id="PS50927"/>
    </source>
</evidence>
<dbReference type="PROSITE" id="PS00107">
    <property type="entry name" value="PROTEIN_KINASE_ATP"/>
    <property type="match status" value="1"/>
</dbReference>
<dbReference type="PROSITE" id="PS50011">
    <property type="entry name" value="PROTEIN_KINASE_DOM"/>
    <property type="match status" value="2"/>
</dbReference>
<dbReference type="InterPro" id="IPR001480">
    <property type="entry name" value="Bulb-type_lectin_dom"/>
</dbReference>
<keyword evidence="9 23" id="KW-0418">Kinase</keyword>
<evidence type="ECO:0000256" key="12">
    <source>
        <dbReference type="ARBA" id="ARBA00023136"/>
    </source>
</evidence>
<dbReference type="CDD" id="cd14066">
    <property type="entry name" value="STKc_IRAK"/>
    <property type="match status" value="1"/>
</dbReference>
<feature type="transmembrane region" description="Helical" evidence="19">
    <location>
        <begin position="804"/>
        <end position="825"/>
    </location>
</feature>
<dbReference type="Gene3D" id="3.50.4.10">
    <property type="entry name" value="Hepatocyte Growth Factor"/>
    <property type="match status" value="1"/>
</dbReference>
<dbReference type="Gene3D" id="3.30.200.20">
    <property type="entry name" value="Phosphorylase Kinase, domain 1"/>
    <property type="match status" value="2"/>
</dbReference>
<evidence type="ECO:0000256" key="17">
    <source>
        <dbReference type="PROSITE-ProRule" id="PRU10141"/>
    </source>
</evidence>
<evidence type="ECO:0000256" key="15">
    <source>
        <dbReference type="ARBA" id="ARBA00047899"/>
    </source>
</evidence>
<dbReference type="InterPro" id="IPR011009">
    <property type="entry name" value="Kinase-like_dom_sf"/>
</dbReference>
<keyword evidence="23" id="KW-0675">Receptor</keyword>
<comment type="catalytic activity">
    <reaction evidence="15">
        <text>L-threonyl-[protein] + ATP = O-phospho-L-threonyl-[protein] + ADP + H(+)</text>
        <dbReference type="Rhea" id="RHEA:46608"/>
        <dbReference type="Rhea" id="RHEA-COMP:11060"/>
        <dbReference type="Rhea" id="RHEA-COMP:11605"/>
        <dbReference type="ChEBI" id="CHEBI:15378"/>
        <dbReference type="ChEBI" id="CHEBI:30013"/>
        <dbReference type="ChEBI" id="CHEBI:30616"/>
        <dbReference type="ChEBI" id="CHEBI:61977"/>
        <dbReference type="ChEBI" id="CHEBI:456216"/>
        <dbReference type="EC" id="2.7.11.1"/>
    </reaction>
</comment>
<gene>
    <name evidence="23" type="ORF">EPI10_009077</name>
</gene>
<dbReference type="InterPro" id="IPR021820">
    <property type="entry name" value="S-locus_recpt_kinase_C"/>
</dbReference>
<protein>
    <recommendedName>
        <fullName evidence="2">non-specific serine/threonine protein kinase</fullName>
        <ecNumber evidence="2">2.7.11.1</ecNumber>
    </recommendedName>
</protein>
<comment type="subcellular location">
    <subcellularLocation>
        <location evidence="1">Cell membrane</location>
        <topology evidence="1">Single-pass type I membrane protein</topology>
    </subcellularLocation>
</comment>
<keyword evidence="4" id="KW-0723">Serine/threonine-protein kinase</keyword>
<dbReference type="PANTHER" id="PTHR27002:SF825">
    <property type="entry name" value="RECEPTOR-LIKE SERINE_THREONINE-PROTEIN KINASE"/>
    <property type="match status" value="1"/>
</dbReference>
<organism evidence="23 24">
    <name type="scientific">Gossypium australe</name>
    <dbReference type="NCBI Taxonomy" id="47621"/>
    <lineage>
        <taxon>Eukaryota</taxon>
        <taxon>Viridiplantae</taxon>
        <taxon>Streptophyta</taxon>
        <taxon>Embryophyta</taxon>
        <taxon>Tracheophyta</taxon>
        <taxon>Spermatophyta</taxon>
        <taxon>Magnoliopsida</taxon>
        <taxon>eudicotyledons</taxon>
        <taxon>Gunneridae</taxon>
        <taxon>Pentapetalae</taxon>
        <taxon>rosids</taxon>
        <taxon>malvids</taxon>
        <taxon>Malvales</taxon>
        <taxon>Malvaceae</taxon>
        <taxon>Malvoideae</taxon>
        <taxon>Gossypium</taxon>
    </lineage>
</organism>
<dbReference type="EC" id="2.7.11.1" evidence="2"/>
<feature type="domain" description="Protein kinase" evidence="20">
    <location>
        <begin position="113"/>
        <end position="424"/>
    </location>
</feature>
<proteinExistence type="predicted"/>
<keyword evidence="10 17" id="KW-0067">ATP-binding</keyword>
<evidence type="ECO:0000259" key="22">
    <source>
        <dbReference type="PROSITE" id="PS50948"/>
    </source>
</evidence>
<dbReference type="InterPro" id="IPR017441">
    <property type="entry name" value="Protein_kinase_ATP_BS"/>
</dbReference>
<evidence type="ECO:0000256" key="1">
    <source>
        <dbReference type="ARBA" id="ARBA00004251"/>
    </source>
</evidence>
<evidence type="ECO:0000259" key="20">
    <source>
        <dbReference type="PROSITE" id="PS50011"/>
    </source>
</evidence>
<dbReference type="InterPro" id="IPR001245">
    <property type="entry name" value="Ser-Thr/Tyr_kinase_cat_dom"/>
</dbReference>
<evidence type="ECO:0000313" key="24">
    <source>
        <dbReference type="Proteomes" id="UP000325315"/>
    </source>
</evidence>
<evidence type="ECO:0000256" key="9">
    <source>
        <dbReference type="ARBA" id="ARBA00022777"/>
    </source>
</evidence>
<dbReference type="Gene3D" id="2.90.10.10">
    <property type="entry name" value="Bulb-type lectin domain"/>
    <property type="match status" value="1"/>
</dbReference>
<dbReference type="AlphaFoldDB" id="A0A5B6U8Y3"/>
<dbReference type="SUPFAM" id="SSF56112">
    <property type="entry name" value="Protein kinase-like (PK-like)"/>
    <property type="match status" value="2"/>
</dbReference>
<evidence type="ECO:0000256" key="7">
    <source>
        <dbReference type="ARBA" id="ARBA00022729"/>
    </source>
</evidence>
<keyword evidence="11 19" id="KW-1133">Transmembrane helix</keyword>
<evidence type="ECO:0000256" key="2">
    <source>
        <dbReference type="ARBA" id="ARBA00012513"/>
    </source>
</evidence>
<dbReference type="InterPro" id="IPR003609">
    <property type="entry name" value="Pan_app"/>
</dbReference>